<dbReference type="GO" id="GO:0070072">
    <property type="term" value="P:vacuolar proton-transporting V-type ATPase complex assembly"/>
    <property type="evidence" value="ECO:0007669"/>
    <property type="project" value="InterPro"/>
</dbReference>
<keyword evidence="9" id="KW-1185">Reference proteome</keyword>
<feature type="transmembrane region" description="Helical" evidence="7">
    <location>
        <begin position="101"/>
        <end position="123"/>
    </location>
</feature>
<evidence type="ECO:0000256" key="2">
    <source>
        <dbReference type="ARBA" id="ARBA00022824"/>
    </source>
</evidence>
<reference evidence="8" key="1">
    <citation type="submission" date="2021-02" db="EMBL/GenBank/DDBJ databases">
        <authorList>
            <person name="Dougan E. K."/>
            <person name="Rhodes N."/>
            <person name="Thang M."/>
            <person name="Chan C."/>
        </authorList>
    </citation>
    <scope>NUCLEOTIDE SEQUENCE</scope>
</reference>
<dbReference type="GO" id="GO:0031410">
    <property type="term" value="C:cytoplasmic vesicle"/>
    <property type="evidence" value="ECO:0007669"/>
    <property type="project" value="UniProtKB-KW"/>
</dbReference>
<keyword evidence="2" id="KW-0256">Endoplasmic reticulum</keyword>
<feature type="region of interest" description="Disordered" evidence="6">
    <location>
        <begin position="1"/>
        <end position="44"/>
    </location>
</feature>
<dbReference type="AlphaFoldDB" id="A0A813HHH1"/>
<evidence type="ECO:0000256" key="4">
    <source>
        <dbReference type="ARBA" id="ARBA00023136"/>
    </source>
</evidence>
<feature type="compositionally biased region" description="Polar residues" evidence="6">
    <location>
        <begin position="177"/>
        <end position="192"/>
    </location>
</feature>
<evidence type="ECO:0008006" key="10">
    <source>
        <dbReference type="Google" id="ProtNLM"/>
    </source>
</evidence>
<evidence type="ECO:0000256" key="1">
    <source>
        <dbReference type="ARBA" id="ARBA00022692"/>
    </source>
</evidence>
<keyword evidence="5" id="KW-0968">Cytoplasmic vesicle</keyword>
<evidence type="ECO:0000256" key="7">
    <source>
        <dbReference type="SAM" id="Phobius"/>
    </source>
</evidence>
<feature type="transmembrane region" description="Helical" evidence="7">
    <location>
        <begin position="135"/>
        <end position="159"/>
    </location>
</feature>
<organism evidence="8 9">
    <name type="scientific">Polarella glacialis</name>
    <name type="common">Dinoflagellate</name>
    <dbReference type="NCBI Taxonomy" id="89957"/>
    <lineage>
        <taxon>Eukaryota</taxon>
        <taxon>Sar</taxon>
        <taxon>Alveolata</taxon>
        <taxon>Dinophyceae</taxon>
        <taxon>Suessiales</taxon>
        <taxon>Suessiaceae</taxon>
        <taxon>Polarella</taxon>
    </lineage>
</organism>
<sequence>MASSEADDKGEASVGSSEGQEVPEEGQVKEAESSKATQDLAEAADGSTKAAVKAVKAPSDASSGGTVVADATSAQKAGQSEKQLTLFSVCADQGNKDVMMLFAGFSFALAVVPVVGLVATEYLLRSFVDDANTRWMYSGAMAVVLVNLVLVAYVIWCFVEGFPDADKAKATLRPGADSSQSQGADSPKSQTEAEGEAKSGTPEPKKDQ</sequence>
<dbReference type="Pfam" id="PF09446">
    <property type="entry name" value="VMA21"/>
    <property type="match status" value="1"/>
</dbReference>
<accession>A0A813HHH1</accession>
<evidence type="ECO:0000256" key="6">
    <source>
        <dbReference type="SAM" id="MobiDB-lite"/>
    </source>
</evidence>
<keyword evidence="3 7" id="KW-1133">Transmembrane helix</keyword>
<feature type="compositionally biased region" description="Basic and acidic residues" evidence="6">
    <location>
        <begin position="1"/>
        <end position="11"/>
    </location>
</feature>
<keyword evidence="4 7" id="KW-0472">Membrane</keyword>
<proteinExistence type="predicted"/>
<evidence type="ECO:0000313" key="9">
    <source>
        <dbReference type="Proteomes" id="UP000654075"/>
    </source>
</evidence>
<keyword evidence="1 7" id="KW-0812">Transmembrane</keyword>
<gene>
    <name evidence="8" type="ORF">PGLA1383_LOCUS53176</name>
</gene>
<evidence type="ECO:0000313" key="8">
    <source>
        <dbReference type="EMBL" id="CAE8637877.1"/>
    </source>
</evidence>
<dbReference type="InterPro" id="IPR019013">
    <property type="entry name" value="Vma21"/>
</dbReference>
<dbReference type="EMBL" id="CAJNNV010031793">
    <property type="protein sequence ID" value="CAE8637877.1"/>
    <property type="molecule type" value="Genomic_DNA"/>
</dbReference>
<protein>
    <recommendedName>
        <fullName evidence="10">Vacuolar ATPase assembly integral membrane protein VMA21 homolog</fullName>
    </recommendedName>
</protein>
<comment type="caution">
    <text evidence="8">The sequence shown here is derived from an EMBL/GenBank/DDBJ whole genome shotgun (WGS) entry which is preliminary data.</text>
</comment>
<name>A0A813HHH1_POLGL</name>
<evidence type="ECO:0000256" key="5">
    <source>
        <dbReference type="ARBA" id="ARBA00023329"/>
    </source>
</evidence>
<feature type="region of interest" description="Disordered" evidence="6">
    <location>
        <begin position="169"/>
        <end position="208"/>
    </location>
</feature>
<evidence type="ECO:0000256" key="3">
    <source>
        <dbReference type="ARBA" id="ARBA00022989"/>
    </source>
</evidence>
<dbReference type="Proteomes" id="UP000654075">
    <property type="component" value="Unassembled WGS sequence"/>
</dbReference>